<keyword evidence="2" id="KW-1185">Reference proteome</keyword>
<evidence type="ECO:0000313" key="2">
    <source>
        <dbReference type="Proteomes" id="UP001311915"/>
    </source>
</evidence>
<evidence type="ECO:0008006" key="3">
    <source>
        <dbReference type="Google" id="ProtNLM"/>
    </source>
</evidence>
<reference evidence="1 2" key="1">
    <citation type="submission" date="2023-10" db="EMBL/GenBank/DDBJ databases">
        <title>Genome-Wide Identification Analysis in wild type Solanum Pinnatisectum Reveals Some Genes Defensing Phytophthora Infestans.</title>
        <authorList>
            <person name="Sun C."/>
        </authorList>
    </citation>
    <scope>NUCLEOTIDE SEQUENCE [LARGE SCALE GENOMIC DNA]</scope>
    <source>
        <strain evidence="1">LQN</strain>
        <tissue evidence="1">Leaf</tissue>
    </source>
</reference>
<name>A0AAV9L8V9_9SOLN</name>
<gene>
    <name evidence="1" type="ORF">R3W88_012389</name>
</gene>
<comment type="caution">
    <text evidence="1">The sequence shown here is derived from an EMBL/GenBank/DDBJ whole genome shotgun (WGS) entry which is preliminary data.</text>
</comment>
<evidence type="ECO:0000313" key="1">
    <source>
        <dbReference type="EMBL" id="KAK4722156.1"/>
    </source>
</evidence>
<accession>A0AAV9L8V9</accession>
<dbReference type="Proteomes" id="UP001311915">
    <property type="component" value="Unassembled WGS sequence"/>
</dbReference>
<dbReference type="EMBL" id="JAWPEI010000007">
    <property type="protein sequence ID" value="KAK4722156.1"/>
    <property type="molecule type" value="Genomic_DNA"/>
</dbReference>
<proteinExistence type="predicted"/>
<sequence length="101" mass="12155">MLRNYYFLRFNLLVCFLLDTKFKKVKLTFECCGLKLKINRIYQNVVYTKISNVSCEKLVRRIFEMTFEPSNGFRPKYCKNRMEGQKKILYADVKALSIEIF</sequence>
<organism evidence="1 2">
    <name type="scientific">Solanum pinnatisectum</name>
    <name type="common">tansyleaf nightshade</name>
    <dbReference type="NCBI Taxonomy" id="50273"/>
    <lineage>
        <taxon>Eukaryota</taxon>
        <taxon>Viridiplantae</taxon>
        <taxon>Streptophyta</taxon>
        <taxon>Embryophyta</taxon>
        <taxon>Tracheophyta</taxon>
        <taxon>Spermatophyta</taxon>
        <taxon>Magnoliopsida</taxon>
        <taxon>eudicotyledons</taxon>
        <taxon>Gunneridae</taxon>
        <taxon>Pentapetalae</taxon>
        <taxon>asterids</taxon>
        <taxon>lamiids</taxon>
        <taxon>Solanales</taxon>
        <taxon>Solanaceae</taxon>
        <taxon>Solanoideae</taxon>
        <taxon>Solaneae</taxon>
        <taxon>Solanum</taxon>
    </lineage>
</organism>
<dbReference type="AlphaFoldDB" id="A0AAV9L8V9"/>
<protein>
    <recommendedName>
        <fullName evidence="3">Ribosomal protein L23</fullName>
    </recommendedName>
</protein>